<accession>A0ABT7CXM5</accession>
<name>A0ABT7CXM5_9BACT</name>
<proteinExistence type="predicted"/>
<keyword evidence="1" id="KW-0472">Membrane</keyword>
<comment type="caution">
    <text evidence="2">The sequence shown here is derived from an EMBL/GenBank/DDBJ whole genome shotgun (WGS) entry which is preliminary data.</text>
</comment>
<feature type="transmembrane region" description="Helical" evidence="1">
    <location>
        <begin position="29"/>
        <end position="50"/>
    </location>
</feature>
<dbReference type="RefSeq" id="WP_314004820.1">
    <property type="nucleotide sequence ID" value="NZ_JASJOT010000046.1"/>
</dbReference>
<gene>
    <name evidence="2" type="ORF">QNI19_36110</name>
</gene>
<sequence length="101" mass="11366">MIKILLQNILIGLMTFVLMGYWTSGLNPFLATIIAISSGAILIVLLFTSIKSIVKAIGTKNKLVRIMLLGVALLTPIILYSCETSQKWQNSFPRRYYMNKK</sequence>
<dbReference type="EMBL" id="JASJOT010000046">
    <property type="protein sequence ID" value="MDJ1498416.1"/>
    <property type="molecule type" value="Genomic_DNA"/>
</dbReference>
<dbReference type="Proteomes" id="UP001228581">
    <property type="component" value="Unassembled WGS sequence"/>
</dbReference>
<keyword evidence="1" id="KW-0812">Transmembrane</keyword>
<reference evidence="2 3" key="1">
    <citation type="submission" date="2023-05" db="EMBL/GenBank/DDBJ databases">
        <authorList>
            <person name="Zhang X."/>
        </authorList>
    </citation>
    <scope>NUCLEOTIDE SEQUENCE [LARGE SCALE GENOMIC DNA]</scope>
    <source>
        <strain evidence="2 3">DM2B3-1</strain>
    </source>
</reference>
<organism evidence="2 3">
    <name type="scientific">Xanthocytophaga flava</name>
    <dbReference type="NCBI Taxonomy" id="3048013"/>
    <lineage>
        <taxon>Bacteria</taxon>
        <taxon>Pseudomonadati</taxon>
        <taxon>Bacteroidota</taxon>
        <taxon>Cytophagia</taxon>
        <taxon>Cytophagales</taxon>
        <taxon>Rhodocytophagaceae</taxon>
        <taxon>Xanthocytophaga</taxon>
    </lineage>
</organism>
<feature type="transmembrane region" description="Helical" evidence="1">
    <location>
        <begin position="5"/>
        <end position="23"/>
    </location>
</feature>
<evidence type="ECO:0000313" key="3">
    <source>
        <dbReference type="Proteomes" id="UP001228581"/>
    </source>
</evidence>
<protein>
    <submittedName>
        <fullName evidence="2">Uncharacterized protein</fullName>
    </submittedName>
</protein>
<keyword evidence="3" id="KW-1185">Reference proteome</keyword>
<keyword evidence="1" id="KW-1133">Transmembrane helix</keyword>
<evidence type="ECO:0000256" key="1">
    <source>
        <dbReference type="SAM" id="Phobius"/>
    </source>
</evidence>
<evidence type="ECO:0000313" key="2">
    <source>
        <dbReference type="EMBL" id="MDJ1498416.1"/>
    </source>
</evidence>
<feature type="transmembrane region" description="Helical" evidence="1">
    <location>
        <begin position="62"/>
        <end position="81"/>
    </location>
</feature>